<dbReference type="STRING" id="551987.SAMN05192549_101249"/>
<evidence type="ECO:0000256" key="1">
    <source>
        <dbReference type="SAM" id="Phobius"/>
    </source>
</evidence>
<name>A0A1M7HQE6_9BURK</name>
<feature type="transmembrane region" description="Helical" evidence="1">
    <location>
        <begin position="88"/>
        <end position="108"/>
    </location>
</feature>
<keyword evidence="1" id="KW-1133">Transmembrane helix</keyword>
<accession>A0A1M7HQE6</accession>
<proteinExistence type="predicted"/>
<dbReference type="OrthoDB" id="161727at2"/>
<keyword evidence="1" id="KW-0812">Transmembrane</keyword>
<feature type="transmembrane region" description="Helical" evidence="1">
    <location>
        <begin position="6"/>
        <end position="23"/>
    </location>
</feature>
<dbReference type="AlphaFoldDB" id="A0A1M7HQE6"/>
<protein>
    <submittedName>
        <fullName evidence="2">Uncharacterized protein</fullName>
    </submittedName>
</protein>
<keyword evidence="3" id="KW-1185">Reference proteome</keyword>
<dbReference type="Proteomes" id="UP000184339">
    <property type="component" value="Unassembled WGS sequence"/>
</dbReference>
<keyword evidence="1" id="KW-0472">Membrane</keyword>
<feature type="transmembrane region" description="Helical" evidence="1">
    <location>
        <begin position="114"/>
        <end position="131"/>
    </location>
</feature>
<gene>
    <name evidence="2" type="ORF">SAMN05192549_101249</name>
</gene>
<evidence type="ECO:0000313" key="3">
    <source>
        <dbReference type="Proteomes" id="UP000184339"/>
    </source>
</evidence>
<feature type="transmembrane region" description="Helical" evidence="1">
    <location>
        <begin position="56"/>
        <end position="81"/>
    </location>
</feature>
<sequence>MFSILLLKLFLVPCLIYSVTLVGRKWGLGVAGWLSAFPIVSGPILLTITLEQGPAFAATAAEDTLLAVVAILVFSVAYAWAAQRYAMAGAMLCAVAFAVFCVSLSMLLRQQPPVLAFSCAFICALLVQLGMKKMLSMSKTMAASKV</sequence>
<reference evidence="3" key="1">
    <citation type="submission" date="2016-11" db="EMBL/GenBank/DDBJ databases">
        <authorList>
            <person name="Varghese N."/>
            <person name="Submissions S."/>
        </authorList>
    </citation>
    <scope>NUCLEOTIDE SEQUENCE [LARGE SCALE GENOMIC DNA]</scope>
    <source>
        <strain evidence="3">Sac-22</strain>
    </source>
</reference>
<feature type="transmembrane region" description="Helical" evidence="1">
    <location>
        <begin position="30"/>
        <end position="50"/>
    </location>
</feature>
<evidence type="ECO:0000313" key="2">
    <source>
        <dbReference type="EMBL" id="SHM30705.1"/>
    </source>
</evidence>
<dbReference type="EMBL" id="FRCX01000001">
    <property type="protein sequence ID" value="SHM30705.1"/>
    <property type="molecule type" value="Genomic_DNA"/>
</dbReference>
<dbReference type="RefSeq" id="WP_072780701.1">
    <property type="nucleotide sequence ID" value="NZ_FRCX01000001.1"/>
</dbReference>
<organism evidence="2 3">
    <name type="scientific">Duganella sacchari</name>
    <dbReference type="NCBI Taxonomy" id="551987"/>
    <lineage>
        <taxon>Bacteria</taxon>
        <taxon>Pseudomonadati</taxon>
        <taxon>Pseudomonadota</taxon>
        <taxon>Betaproteobacteria</taxon>
        <taxon>Burkholderiales</taxon>
        <taxon>Oxalobacteraceae</taxon>
        <taxon>Telluria group</taxon>
        <taxon>Duganella</taxon>
    </lineage>
</organism>